<dbReference type="Proteomes" id="UP000077755">
    <property type="component" value="Chromosome 9"/>
</dbReference>
<dbReference type="InterPro" id="IPR046431">
    <property type="entry name" value="FAF_dom"/>
</dbReference>
<sequence length="136" mass="14975">MADSQSVQRGDNLPLVVRRNNLYLSRKSTLLISGVGGSASDSVVDVLKNEDIGSGVNIEDEATKKLRIRMAEKRVRVFPPILSSLNRNGRPKFSLKTVRKDGRLQMSIVPNHFSEVVRTPQDGGRVSMELLETGGD</sequence>
<dbReference type="Gramene" id="KZM83419">
    <property type="protein sequence ID" value="KZM83419"/>
    <property type="gene ID" value="DCAR_030988"/>
</dbReference>
<gene>
    <name evidence="1" type="ORF">DCAR_0935952</name>
</gene>
<dbReference type="AlphaFoldDB" id="A0A175YIQ7"/>
<accession>A0A175YIQ7</accession>
<reference evidence="1" key="2">
    <citation type="submission" date="2022-03" db="EMBL/GenBank/DDBJ databases">
        <title>Draft title - Genomic analysis of global carrot germplasm unveils the trajectory of domestication and the origin of high carotenoid orange carrot.</title>
        <authorList>
            <person name="Iorizzo M."/>
            <person name="Ellison S."/>
            <person name="Senalik D."/>
            <person name="Macko-Podgorni A."/>
            <person name="Grzebelus D."/>
            <person name="Bostan H."/>
            <person name="Rolling W."/>
            <person name="Curaba J."/>
            <person name="Simon P."/>
        </authorList>
    </citation>
    <scope>NUCLEOTIDE SEQUENCE</scope>
    <source>
        <tissue evidence="1">Leaf</tissue>
    </source>
</reference>
<protein>
    <submittedName>
        <fullName evidence="1">Uncharacterized protein</fullName>
    </submittedName>
</protein>
<dbReference type="Pfam" id="PF11250">
    <property type="entry name" value="FAF"/>
    <property type="match status" value="1"/>
</dbReference>
<evidence type="ECO:0000313" key="1">
    <source>
        <dbReference type="EMBL" id="WOH16399.1"/>
    </source>
</evidence>
<evidence type="ECO:0000313" key="2">
    <source>
        <dbReference type="Proteomes" id="UP000077755"/>
    </source>
</evidence>
<organism evidence="1 2">
    <name type="scientific">Daucus carota subsp. sativus</name>
    <name type="common">Carrot</name>
    <dbReference type="NCBI Taxonomy" id="79200"/>
    <lineage>
        <taxon>Eukaryota</taxon>
        <taxon>Viridiplantae</taxon>
        <taxon>Streptophyta</taxon>
        <taxon>Embryophyta</taxon>
        <taxon>Tracheophyta</taxon>
        <taxon>Spermatophyta</taxon>
        <taxon>Magnoliopsida</taxon>
        <taxon>eudicotyledons</taxon>
        <taxon>Gunneridae</taxon>
        <taxon>Pentapetalae</taxon>
        <taxon>asterids</taxon>
        <taxon>campanulids</taxon>
        <taxon>Apiales</taxon>
        <taxon>Apiaceae</taxon>
        <taxon>Apioideae</taxon>
        <taxon>Scandiceae</taxon>
        <taxon>Daucinae</taxon>
        <taxon>Daucus</taxon>
        <taxon>Daucus sect. Daucus</taxon>
    </lineage>
</organism>
<reference evidence="1" key="1">
    <citation type="journal article" date="2016" name="Nat. Genet.">
        <title>A high-quality carrot genome assembly provides new insights into carotenoid accumulation and asterid genome evolution.</title>
        <authorList>
            <person name="Iorizzo M."/>
            <person name="Ellison S."/>
            <person name="Senalik D."/>
            <person name="Zeng P."/>
            <person name="Satapoomin P."/>
            <person name="Huang J."/>
            <person name="Bowman M."/>
            <person name="Iovene M."/>
            <person name="Sanseverino W."/>
            <person name="Cavagnaro P."/>
            <person name="Yildiz M."/>
            <person name="Macko-Podgorni A."/>
            <person name="Moranska E."/>
            <person name="Grzebelus E."/>
            <person name="Grzebelus D."/>
            <person name="Ashrafi H."/>
            <person name="Zheng Z."/>
            <person name="Cheng S."/>
            <person name="Spooner D."/>
            <person name="Van Deynze A."/>
            <person name="Simon P."/>
        </authorList>
    </citation>
    <scope>NUCLEOTIDE SEQUENCE</scope>
    <source>
        <tissue evidence="1">Leaf</tissue>
    </source>
</reference>
<dbReference type="EMBL" id="CP093351">
    <property type="protein sequence ID" value="WOH16399.1"/>
    <property type="molecule type" value="Genomic_DNA"/>
</dbReference>
<name>A0A175YIQ7_DAUCS</name>
<proteinExistence type="predicted"/>
<keyword evidence="2" id="KW-1185">Reference proteome</keyword>